<dbReference type="STRING" id="5722.A2F770"/>
<evidence type="ECO:0000259" key="1">
    <source>
        <dbReference type="Pfam" id="PF24652"/>
    </source>
</evidence>
<accession>A2F770</accession>
<reference evidence="2" key="1">
    <citation type="submission" date="2006-10" db="EMBL/GenBank/DDBJ databases">
        <authorList>
            <person name="Amadeo P."/>
            <person name="Zhao Q."/>
            <person name="Wortman J."/>
            <person name="Fraser-Liggett C."/>
            <person name="Carlton J."/>
        </authorList>
    </citation>
    <scope>NUCLEOTIDE SEQUENCE</scope>
    <source>
        <strain evidence="2">G3</strain>
    </source>
</reference>
<dbReference type="EMBL" id="DS113644">
    <property type="protein sequence ID" value="EAX99237.1"/>
    <property type="molecule type" value="Genomic_DNA"/>
</dbReference>
<dbReference type="InterPro" id="IPR052299">
    <property type="entry name" value="CEP76"/>
</dbReference>
<dbReference type="AlphaFoldDB" id="A2F770"/>
<name>A2F770_TRIV3</name>
<proteinExistence type="predicted"/>
<reference evidence="2" key="2">
    <citation type="journal article" date="2007" name="Science">
        <title>Draft genome sequence of the sexually transmitted pathogen Trichomonas vaginalis.</title>
        <authorList>
            <person name="Carlton J.M."/>
            <person name="Hirt R.P."/>
            <person name="Silva J.C."/>
            <person name="Delcher A.L."/>
            <person name="Schatz M."/>
            <person name="Zhao Q."/>
            <person name="Wortman J.R."/>
            <person name="Bidwell S.L."/>
            <person name="Alsmark U.C.M."/>
            <person name="Besteiro S."/>
            <person name="Sicheritz-Ponten T."/>
            <person name="Noel C.J."/>
            <person name="Dacks J.B."/>
            <person name="Foster P.G."/>
            <person name="Simillion C."/>
            <person name="Van de Peer Y."/>
            <person name="Miranda-Saavedra D."/>
            <person name="Barton G.J."/>
            <person name="Westrop G.D."/>
            <person name="Mueller S."/>
            <person name="Dessi D."/>
            <person name="Fiori P.L."/>
            <person name="Ren Q."/>
            <person name="Paulsen I."/>
            <person name="Zhang H."/>
            <person name="Bastida-Corcuera F.D."/>
            <person name="Simoes-Barbosa A."/>
            <person name="Brown M.T."/>
            <person name="Hayes R.D."/>
            <person name="Mukherjee M."/>
            <person name="Okumura C.Y."/>
            <person name="Schneider R."/>
            <person name="Smith A.J."/>
            <person name="Vanacova S."/>
            <person name="Villalvazo M."/>
            <person name="Haas B.J."/>
            <person name="Pertea M."/>
            <person name="Feldblyum T.V."/>
            <person name="Utterback T.R."/>
            <person name="Shu C.L."/>
            <person name="Osoegawa K."/>
            <person name="de Jong P.J."/>
            <person name="Hrdy I."/>
            <person name="Horvathova L."/>
            <person name="Zubacova Z."/>
            <person name="Dolezal P."/>
            <person name="Malik S.B."/>
            <person name="Logsdon J.M. Jr."/>
            <person name="Henze K."/>
            <person name="Gupta A."/>
            <person name="Wang C.C."/>
            <person name="Dunne R.L."/>
            <person name="Upcroft J.A."/>
            <person name="Upcroft P."/>
            <person name="White O."/>
            <person name="Salzberg S.L."/>
            <person name="Tang P."/>
            <person name="Chiu C.-H."/>
            <person name="Lee Y.-S."/>
            <person name="Embley T.M."/>
            <person name="Coombs G.H."/>
            <person name="Mottram J.C."/>
            <person name="Tachezy J."/>
            <person name="Fraser-Liggett C.M."/>
            <person name="Johnson P.J."/>
        </authorList>
    </citation>
    <scope>NUCLEOTIDE SEQUENCE [LARGE SCALE GENOMIC DNA]</scope>
    <source>
        <strain evidence="2">G3</strain>
    </source>
</reference>
<evidence type="ECO:0000313" key="2">
    <source>
        <dbReference type="EMBL" id="EAX99237.1"/>
    </source>
</evidence>
<gene>
    <name evidence="2" type="ORF">TVAG_296210</name>
</gene>
<sequence>MSLKSIDDISQDEKAKIKNFMLNTDMRQYVREFLAQRLGYKQGISKPSIEIPQPTILQPPPDGSHAFQITILSARSFLRFLNPDPSSKLVLDLNIAGRRFRTKPAEADADPLITDVIKFNTNQDFDTISKTGKATLCAVVLAGDASGVYASGSFEWRTALISPNNFAIQLYDPRGDADGVVNIRIEVSPSMCTQDDIDDVFNSETQKNFSIIAPITSRLIPTPYHALRFCSLLTHGNFAVSATAKIVPDQREENNERECILRRSFSIHSLLASRSGTPQEICFLLCSLLCGFGMNAFVSGREVITFHEQNKAFSWDSITGKKVPILNLEPRIMIGLNTKLEPATQKLTTAIDDPRIWRRADLPHYAPPITLSQCNKIDIERIENELKRKICLERRQKVTSFDRNLENALRPLLFSSENQKLNNGNDSWKPHVQYSIAHLIPKFSTFRMETMCVGSVNENAIFFTIRDKWAEMLNSNSEKFALVVGSFPYAEDVCATWVMLGNIVMLK</sequence>
<dbReference type="Pfam" id="PF24652">
    <property type="entry name" value="CEP76_C"/>
    <property type="match status" value="1"/>
</dbReference>
<dbReference type="OrthoDB" id="5527234at2759"/>
<dbReference type="Proteomes" id="UP000001542">
    <property type="component" value="Unassembled WGS sequence"/>
</dbReference>
<evidence type="ECO:0000313" key="3">
    <source>
        <dbReference type="Proteomes" id="UP000001542"/>
    </source>
</evidence>
<dbReference type="PANTHER" id="PTHR46436">
    <property type="entry name" value="CENTROSOMAL PROTEIN OF 76 KDA"/>
    <property type="match status" value="1"/>
</dbReference>
<dbReference type="InterPro" id="IPR056288">
    <property type="entry name" value="CEP76_C"/>
</dbReference>
<keyword evidence="3" id="KW-1185">Reference proteome</keyword>
<dbReference type="VEuPathDB" id="TrichDB:TVAGG3_0162190"/>
<dbReference type="KEGG" id="tva:4757043"/>
<feature type="domain" description="Centrosomal protein of 76 kDa C-terminal" evidence="1">
    <location>
        <begin position="380"/>
        <end position="501"/>
    </location>
</feature>
<dbReference type="VEuPathDB" id="TrichDB:TVAG_296210"/>
<organism evidence="2 3">
    <name type="scientific">Trichomonas vaginalis (strain ATCC PRA-98 / G3)</name>
    <dbReference type="NCBI Taxonomy" id="412133"/>
    <lineage>
        <taxon>Eukaryota</taxon>
        <taxon>Metamonada</taxon>
        <taxon>Parabasalia</taxon>
        <taxon>Trichomonadida</taxon>
        <taxon>Trichomonadidae</taxon>
        <taxon>Trichomonas</taxon>
    </lineage>
</organism>
<dbReference type="RefSeq" id="XP_001312167.1">
    <property type="nucleotide sequence ID" value="XM_001312166.1"/>
</dbReference>
<protein>
    <recommendedName>
        <fullName evidence="1">Centrosomal protein of 76 kDa C-terminal domain-containing protein</fullName>
    </recommendedName>
</protein>
<dbReference type="InParanoid" id="A2F770"/>
<dbReference type="PANTHER" id="PTHR46436:SF1">
    <property type="entry name" value="CENTROSOMAL PROTEIN OF 76 KDA"/>
    <property type="match status" value="1"/>
</dbReference>
<dbReference type="SMR" id="A2F770"/>